<dbReference type="GO" id="GO:0003723">
    <property type="term" value="F:RNA binding"/>
    <property type="evidence" value="ECO:0007669"/>
    <property type="project" value="TreeGrafter"/>
</dbReference>
<dbReference type="Proteomes" id="UP000436088">
    <property type="component" value="Unassembled WGS sequence"/>
</dbReference>
<dbReference type="InterPro" id="IPR020574">
    <property type="entry name" value="Ribosomal_uS9_CS"/>
</dbReference>
<keyword evidence="2 4" id="KW-0689">Ribosomal protein</keyword>
<comment type="similarity">
    <text evidence="1 4">Belongs to the universal ribosomal protein uS9 family.</text>
</comment>
<proteinExistence type="inferred from homology"/>
<evidence type="ECO:0000313" key="5">
    <source>
        <dbReference type="EMBL" id="KAE8686766.1"/>
    </source>
</evidence>
<evidence type="ECO:0000256" key="1">
    <source>
        <dbReference type="ARBA" id="ARBA00005251"/>
    </source>
</evidence>
<reference evidence="5" key="1">
    <citation type="submission" date="2019-09" db="EMBL/GenBank/DDBJ databases">
        <title>Draft genome information of white flower Hibiscus syriacus.</title>
        <authorList>
            <person name="Kim Y.-M."/>
        </authorList>
    </citation>
    <scope>NUCLEOTIDE SEQUENCE [LARGE SCALE GENOMIC DNA]</scope>
    <source>
        <strain evidence="5">YM2019G1</strain>
    </source>
</reference>
<dbReference type="PROSITE" id="PS00360">
    <property type="entry name" value="RIBOSOMAL_S9"/>
    <property type="match status" value="1"/>
</dbReference>
<dbReference type="GO" id="GO:0006412">
    <property type="term" value="P:translation"/>
    <property type="evidence" value="ECO:0007669"/>
    <property type="project" value="InterPro"/>
</dbReference>
<dbReference type="Gene3D" id="3.30.230.10">
    <property type="match status" value="1"/>
</dbReference>
<evidence type="ECO:0000256" key="3">
    <source>
        <dbReference type="ARBA" id="ARBA00023274"/>
    </source>
</evidence>
<dbReference type="PANTHER" id="PTHR21569:SF16">
    <property type="entry name" value="RIBOSOMAL PROTEIN S16"/>
    <property type="match status" value="1"/>
</dbReference>
<name>A0A6A2Z5A7_HIBSY</name>
<dbReference type="GO" id="GO:0003735">
    <property type="term" value="F:structural constituent of ribosome"/>
    <property type="evidence" value="ECO:0007669"/>
    <property type="project" value="InterPro"/>
</dbReference>
<dbReference type="InterPro" id="IPR020568">
    <property type="entry name" value="Ribosomal_Su5_D2-typ_SF"/>
</dbReference>
<keyword evidence="6" id="KW-1185">Reference proteome</keyword>
<organism evidence="5 6">
    <name type="scientific">Hibiscus syriacus</name>
    <name type="common">Rose of Sharon</name>
    <dbReference type="NCBI Taxonomy" id="106335"/>
    <lineage>
        <taxon>Eukaryota</taxon>
        <taxon>Viridiplantae</taxon>
        <taxon>Streptophyta</taxon>
        <taxon>Embryophyta</taxon>
        <taxon>Tracheophyta</taxon>
        <taxon>Spermatophyta</taxon>
        <taxon>Magnoliopsida</taxon>
        <taxon>eudicotyledons</taxon>
        <taxon>Gunneridae</taxon>
        <taxon>Pentapetalae</taxon>
        <taxon>rosids</taxon>
        <taxon>malvids</taxon>
        <taxon>Malvales</taxon>
        <taxon>Malvaceae</taxon>
        <taxon>Malvoideae</taxon>
        <taxon>Hibiscus</taxon>
    </lineage>
</organism>
<evidence type="ECO:0000256" key="2">
    <source>
        <dbReference type="ARBA" id="ARBA00022980"/>
    </source>
</evidence>
<dbReference type="AlphaFoldDB" id="A0A6A2Z5A7"/>
<dbReference type="EMBL" id="VEPZ02001209">
    <property type="protein sequence ID" value="KAE8686766.1"/>
    <property type="molecule type" value="Genomic_DNA"/>
</dbReference>
<keyword evidence="3 4" id="KW-0687">Ribonucleoprotein</keyword>
<evidence type="ECO:0000256" key="4">
    <source>
        <dbReference type="RuleBase" id="RU003815"/>
    </source>
</evidence>
<dbReference type="GO" id="GO:0000462">
    <property type="term" value="P:maturation of SSU-rRNA from tricistronic rRNA transcript (SSU-rRNA, 5.8S rRNA, LSU-rRNA)"/>
    <property type="evidence" value="ECO:0007669"/>
    <property type="project" value="TreeGrafter"/>
</dbReference>
<gene>
    <name evidence="5" type="ORF">F3Y22_tig00111027pilonHSYRG00047</name>
</gene>
<protein>
    <submittedName>
        <fullName evidence="5">40S ribosomal protein S16</fullName>
    </submittedName>
</protein>
<accession>A0A6A2Z5A7</accession>
<sequence length="286" mass="33022">MVPVHLSISVREHFRRWLQSMCRSSDPNVTIHINRVTRIGLRGYKILPQEMEKHMFHGRRFSESRKSRDISGPRKEHVRDKTMGTVLLDEFSRGRLSIPMARKNLTRWLNRRRDGVAVSHESEEKHMKLMILATHGRDWEKNGGKSSGRVRAMLRPEETAVALTYCKRGRGLIKLNGCPIELVEPEILRFKAVEPILLLGRHRFSGVDMRIRVKGGGHTSQIYAIRQSIAKALVAFYQKYVDEQSKKEIKDIWLGTTGPCWWLIRGGASPRSSVEGARARFQKSYR</sequence>
<dbReference type="Pfam" id="PF00380">
    <property type="entry name" value="Ribosomal_S9"/>
    <property type="match status" value="1"/>
</dbReference>
<dbReference type="InterPro" id="IPR000754">
    <property type="entry name" value="Ribosomal_uS9"/>
</dbReference>
<dbReference type="InterPro" id="IPR014721">
    <property type="entry name" value="Ribsml_uS5_D2-typ_fold_subgr"/>
</dbReference>
<comment type="caution">
    <text evidence="5">The sequence shown here is derived from an EMBL/GenBank/DDBJ whole genome shotgun (WGS) entry which is preliminary data.</text>
</comment>
<evidence type="ECO:0000313" key="6">
    <source>
        <dbReference type="Proteomes" id="UP000436088"/>
    </source>
</evidence>
<dbReference type="PANTHER" id="PTHR21569">
    <property type="entry name" value="RIBOSOMAL PROTEIN S9"/>
    <property type="match status" value="1"/>
</dbReference>
<dbReference type="SUPFAM" id="SSF54211">
    <property type="entry name" value="Ribosomal protein S5 domain 2-like"/>
    <property type="match status" value="1"/>
</dbReference>
<dbReference type="GO" id="GO:0022627">
    <property type="term" value="C:cytosolic small ribosomal subunit"/>
    <property type="evidence" value="ECO:0007669"/>
    <property type="project" value="TreeGrafter"/>
</dbReference>